<keyword evidence="4" id="KW-1185">Reference proteome</keyword>
<evidence type="ECO:0000256" key="1">
    <source>
        <dbReference type="ARBA" id="ARBA00007357"/>
    </source>
</evidence>
<organism evidence="3 4">
    <name type="scientific">Haemaphysalis longicornis</name>
    <name type="common">Bush tick</name>
    <dbReference type="NCBI Taxonomy" id="44386"/>
    <lineage>
        <taxon>Eukaryota</taxon>
        <taxon>Metazoa</taxon>
        <taxon>Ecdysozoa</taxon>
        <taxon>Arthropoda</taxon>
        <taxon>Chelicerata</taxon>
        <taxon>Arachnida</taxon>
        <taxon>Acari</taxon>
        <taxon>Parasitiformes</taxon>
        <taxon>Ixodida</taxon>
        <taxon>Ixodoidea</taxon>
        <taxon>Ixodidae</taxon>
        <taxon>Haemaphysalinae</taxon>
        <taxon>Haemaphysalis</taxon>
    </lineage>
</organism>
<evidence type="ECO:0000259" key="2">
    <source>
        <dbReference type="Pfam" id="PF05649"/>
    </source>
</evidence>
<dbReference type="GO" id="GO:0016485">
    <property type="term" value="P:protein processing"/>
    <property type="evidence" value="ECO:0007669"/>
    <property type="project" value="TreeGrafter"/>
</dbReference>
<dbReference type="SUPFAM" id="SSF55486">
    <property type="entry name" value="Metalloproteases ('zincins'), catalytic domain"/>
    <property type="match status" value="1"/>
</dbReference>
<dbReference type="AlphaFoldDB" id="A0A9J6FBD2"/>
<dbReference type="Gene3D" id="1.10.1380.10">
    <property type="entry name" value="Neutral endopeptidase , domain2"/>
    <property type="match status" value="1"/>
</dbReference>
<protein>
    <recommendedName>
        <fullName evidence="2">Peptidase M13 N-terminal domain-containing protein</fullName>
    </recommendedName>
</protein>
<dbReference type="VEuPathDB" id="VectorBase:HLOH_060661"/>
<dbReference type="PANTHER" id="PTHR11733">
    <property type="entry name" value="ZINC METALLOPROTEASE FAMILY M13 NEPRILYSIN-RELATED"/>
    <property type="match status" value="1"/>
</dbReference>
<dbReference type="InterPro" id="IPR024079">
    <property type="entry name" value="MetalloPept_cat_dom_sf"/>
</dbReference>
<name>A0A9J6FBD2_HAELO</name>
<dbReference type="EMBL" id="JABSTR010000001">
    <property type="protein sequence ID" value="KAH9360023.1"/>
    <property type="molecule type" value="Genomic_DNA"/>
</dbReference>
<comment type="similarity">
    <text evidence="1">Belongs to the peptidase M13 family.</text>
</comment>
<dbReference type="Pfam" id="PF05649">
    <property type="entry name" value="Peptidase_M13_N"/>
    <property type="match status" value="1"/>
</dbReference>
<proteinExistence type="inferred from homology"/>
<dbReference type="OrthoDB" id="6486649at2759"/>
<feature type="domain" description="Peptidase M13 N-terminal" evidence="2">
    <location>
        <begin position="77"/>
        <end position="416"/>
    </location>
</feature>
<reference evidence="3 4" key="1">
    <citation type="journal article" date="2020" name="Cell">
        <title>Large-Scale Comparative Analyses of Tick Genomes Elucidate Their Genetic Diversity and Vector Capacities.</title>
        <authorList>
            <consortium name="Tick Genome and Microbiome Consortium (TIGMIC)"/>
            <person name="Jia N."/>
            <person name="Wang J."/>
            <person name="Shi W."/>
            <person name="Du L."/>
            <person name="Sun Y."/>
            <person name="Zhan W."/>
            <person name="Jiang J.F."/>
            <person name="Wang Q."/>
            <person name="Zhang B."/>
            <person name="Ji P."/>
            <person name="Bell-Sakyi L."/>
            <person name="Cui X.M."/>
            <person name="Yuan T.T."/>
            <person name="Jiang B.G."/>
            <person name="Yang W.F."/>
            <person name="Lam T.T."/>
            <person name="Chang Q.C."/>
            <person name="Ding S.J."/>
            <person name="Wang X.J."/>
            <person name="Zhu J.G."/>
            <person name="Ruan X.D."/>
            <person name="Zhao L."/>
            <person name="Wei J.T."/>
            <person name="Ye R.Z."/>
            <person name="Que T.C."/>
            <person name="Du C.H."/>
            <person name="Zhou Y.H."/>
            <person name="Cheng J.X."/>
            <person name="Dai P.F."/>
            <person name="Guo W.B."/>
            <person name="Han X.H."/>
            <person name="Huang E.J."/>
            <person name="Li L.F."/>
            <person name="Wei W."/>
            <person name="Gao Y.C."/>
            <person name="Liu J.Z."/>
            <person name="Shao H.Z."/>
            <person name="Wang X."/>
            <person name="Wang C.C."/>
            <person name="Yang T.C."/>
            <person name="Huo Q.B."/>
            <person name="Li W."/>
            <person name="Chen H.Y."/>
            <person name="Chen S.E."/>
            <person name="Zhou L.G."/>
            <person name="Ni X.B."/>
            <person name="Tian J.H."/>
            <person name="Sheng Y."/>
            <person name="Liu T."/>
            <person name="Pan Y.S."/>
            <person name="Xia L.Y."/>
            <person name="Li J."/>
            <person name="Zhao F."/>
            <person name="Cao W.C."/>
        </authorList>
    </citation>
    <scope>NUCLEOTIDE SEQUENCE [LARGE SCALE GENOMIC DNA]</scope>
    <source>
        <strain evidence="3">HaeL-2018</strain>
    </source>
</reference>
<dbReference type="InterPro" id="IPR000718">
    <property type="entry name" value="Peptidase_M13"/>
</dbReference>
<dbReference type="Gene3D" id="3.40.390.10">
    <property type="entry name" value="Collagenase (Catalytic Domain)"/>
    <property type="match status" value="2"/>
</dbReference>
<dbReference type="PANTHER" id="PTHR11733:SF241">
    <property type="entry name" value="GH26575P-RELATED"/>
    <property type="match status" value="1"/>
</dbReference>
<dbReference type="PROSITE" id="PS51885">
    <property type="entry name" value="NEPRILYSIN"/>
    <property type="match status" value="1"/>
</dbReference>
<sequence>MLLSHRRGWTPAADSGLAAYFFAALVVTTLFTEVDSRRGPRLAPQRWKTPLPRLCRSEACSRLVRLLLSAMNITAQPCVSFYDFACGGWLQTHSQTMAQYLQEAFMANVTQRLRSLQIPDAHQTPQEKAARYFTACNDIMSDSVDHLEDIKELLRKGGITWPGVRNNGDILNAMFYMAEVVRVPVLLHFSYNRRSPSRRIGIANTMAMFYVMNSRAREGAQSPFKNFLKTLYKAFSPNEAPDERRRFEALLDMESRLFESLNAALRSSDQAVTTTTDIHTWTRMLSKRRWQAVFYKYWRINNNDSVPVTVYSKDYFLAVFAHYRWLGATKAMDLYGWLCAQALFPFTNAKIVSSYYSFQDAEIQHRGLCFHQTDYIMHYAFQESFARDVTTESVRDDITRLVARLVRAVDDTITAGWLFFGACPAYANDRDRILSVLEKYDPAYVKEAYRSLPDMTDSPIANWMQTIEAAPSYIDQEVPTGKLISGESARVRESPIEPACLDIPWYALDAPLSVKLAGFGSRVTSAIFHELISNLNTCDTLEKNTERLWECVIRRERAGEFTALSKKDILVSIFSSSVLWSVLEGSLASGSTTLEGLRSLSEEQLFFVHRCLPLCGEDDGPAKCNLPLKDNVRFARAFHCRRGSPMRPKMACTPKGL</sequence>
<gene>
    <name evidence="3" type="ORF">HPB48_009580</name>
</gene>
<dbReference type="InterPro" id="IPR008753">
    <property type="entry name" value="Peptidase_M13_N"/>
</dbReference>
<accession>A0A9J6FBD2</accession>
<dbReference type="Proteomes" id="UP000821853">
    <property type="component" value="Chromosome 1"/>
</dbReference>
<comment type="caution">
    <text evidence="3">The sequence shown here is derived from an EMBL/GenBank/DDBJ whole genome shotgun (WGS) entry which is preliminary data.</text>
</comment>
<evidence type="ECO:0000313" key="3">
    <source>
        <dbReference type="EMBL" id="KAH9360023.1"/>
    </source>
</evidence>
<dbReference type="InterPro" id="IPR042089">
    <property type="entry name" value="Peptidase_M13_dom_2"/>
</dbReference>
<dbReference type="OMA" id="CPAYAND"/>
<evidence type="ECO:0000313" key="4">
    <source>
        <dbReference type="Proteomes" id="UP000821853"/>
    </source>
</evidence>
<dbReference type="GO" id="GO:0004222">
    <property type="term" value="F:metalloendopeptidase activity"/>
    <property type="evidence" value="ECO:0007669"/>
    <property type="project" value="InterPro"/>
</dbReference>
<dbReference type="GO" id="GO:0005886">
    <property type="term" value="C:plasma membrane"/>
    <property type="evidence" value="ECO:0007669"/>
    <property type="project" value="TreeGrafter"/>
</dbReference>